<dbReference type="PANTHER" id="PTHR47331:SF5">
    <property type="entry name" value="RIBONUCLEASE H"/>
    <property type="match status" value="1"/>
</dbReference>
<dbReference type="InterPro" id="IPR005312">
    <property type="entry name" value="DUF1759"/>
</dbReference>
<accession>A0A7D9DJE5</accession>
<dbReference type="Proteomes" id="UP001152795">
    <property type="component" value="Unassembled WGS sequence"/>
</dbReference>
<feature type="compositionally biased region" description="Basic residues" evidence="1">
    <location>
        <begin position="128"/>
        <end position="139"/>
    </location>
</feature>
<dbReference type="EMBL" id="CACRXK020001132">
    <property type="protein sequence ID" value="CAB3987193.1"/>
    <property type="molecule type" value="Genomic_DNA"/>
</dbReference>
<dbReference type="AlphaFoldDB" id="A0A7D9DJE5"/>
<protein>
    <submittedName>
        <fullName evidence="2">Uncharacterized protein</fullName>
    </submittedName>
</protein>
<evidence type="ECO:0000256" key="1">
    <source>
        <dbReference type="SAM" id="MobiDB-lite"/>
    </source>
</evidence>
<feature type="compositionally biased region" description="Basic and acidic residues" evidence="1">
    <location>
        <begin position="1"/>
        <end position="10"/>
    </location>
</feature>
<keyword evidence="3" id="KW-1185">Reference proteome</keyword>
<dbReference type="Pfam" id="PF03564">
    <property type="entry name" value="DUF1759"/>
    <property type="match status" value="1"/>
</dbReference>
<feature type="region of interest" description="Disordered" evidence="1">
    <location>
        <begin position="1"/>
        <end position="21"/>
    </location>
</feature>
<evidence type="ECO:0000313" key="2">
    <source>
        <dbReference type="EMBL" id="CAB3987193.1"/>
    </source>
</evidence>
<organism evidence="2 3">
    <name type="scientific">Paramuricea clavata</name>
    <name type="common">Red gorgonian</name>
    <name type="synonym">Violescent sea-whip</name>
    <dbReference type="NCBI Taxonomy" id="317549"/>
    <lineage>
        <taxon>Eukaryota</taxon>
        <taxon>Metazoa</taxon>
        <taxon>Cnidaria</taxon>
        <taxon>Anthozoa</taxon>
        <taxon>Octocorallia</taxon>
        <taxon>Malacalcyonacea</taxon>
        <taxon>Plexauridae</taxon>
        <taxon>Paramuricea</taxon>
    </lineage>
</organism>
<reference evidence="2" key="1">
    <citation type="submission" date="2020-04" db="EMBL/GenBank/DDBJ databases">
        <authorList>
            <person name="Alioto T."/>
            <person name="Alioto T."/>
            <person name="Gomez Garrido J."/>
        </authorList>
    </citation>
    <scope>NUCLEOTIDE SEQUENCE</scope>
    <source>
        <strain evidence="2">A484AB</strain>
    </source>
</reference>
<evidence type="ECO:0000313" key="3">
    <source>
        <dbReference type="Proteomes" id="UP001152795"/>
    </source>
</evidence>
<sequence length="569" mass="63758">MSNQGDKDLSEPSQVPDGQKRRITWSNKVFQDTVNDKLEMAICKRSKLIALLKKIEECEDYIIERHMNELMQVTNEYELITYELKCLFEQDNYGDFKEEAEQTVSQAHSMIKKAKTNQSDRRSEAPSRRSRSHSHHSRRSSSSTSSYTRLNALAEAAAARESAEYERVMTRKEHDCRQRELEHAKEMAILIADKKVAIANAKLKAIEEALQEEELGERVNIPEIPEMGVEERTDDWVNSVVSQENALPGTNPSPFVNVPYDPTVPHNPTTNLGGTVPATGIPYDPLVPHNPTTNLGGTVPATSVPYDSLVPHDPTTNLGIVPVKSVLHDPLVSHGTTTNIGSTVPLWSVSNSSYRTPSQAFISQFSQIGDATGSQLIELLMSANQQVAAGLARQNLPKCHPDIFSGDATLFHPWKQAFKAMIKDTSVTAEQEINYLRSFTCGEVQRVVDNFRKRNHNDPTSLLQNLWKELETRFGSPAVITNALLEHLHSSSNFHEKDYAKLQEFADLCADVDSQIDNLPGLACLHYPGAIRPIIEKLPVSLRTKWEKELLNMRKVTMMHIQALIFSLG</sequence>
<gene>
    <name evidence="2" type="ORF">PACLA_8A075474</name>
</gene>
<dbReference type="OrthoDB" id="5989194at2759"/>
<proteinExistence type="predicted"/>
<feature type="compositionally biased region" description="Basic and acidic residues" evidence="1">
    <location>
        <begin position="118"/>
        <end position="127"/>
    </location>
</feature>
<feature type="region of interest" description="Disordered" evidence="1">
    <location>
        <begin position="99"/>
        <end position="148"/>
    </location>
</feature>
<dbReference type="PANTHER" id="PTHR47331">
    <property type="entry name" value="PHD-TYPE DOMAIN-CONTAINING PROTEIN"/>
    <property type="match status" value="1"/>
</dbReference>
<comment type="caution">
    <text evidence="2">The sequence shown here is derived from an EMBL/GenBank/DDBJ whole genome shotgun (WGS) entry which is preliminary data.</text>
</comment>
<name>A0A7D9DJE5_PARCT</name>